<evidence type="ECO:0000256" key="1">
    <source>
        <dbReference type="SAM" id="Phobius"/>
    </source>
</evidence>
<keyword evidence="1" id="KW-0812">Transmembrane</keyword>
<name>A0A9X1I6M9_9FLAO</name>
<protein>
    <submittedName>
        <fullName evidence="2">Uncharacterized protein</fullName>
    </submittedName>
</protein>
<sequence length="166" mass="19875">MLEEFEKEIKTSKDNFYLLNTIGIGLFLIYSLFEFCSFLKFIFQHFLIITKTDAQTILWLSELIAFILFVILFSYLFNYFYDFKNKASKKLLISCVAAFFLIIILQFLFSYLGVSYLYENYSSAYDFYYDNIDGYYQLNIITTSIPIIEYIIIAYFFISKRKLKIN</sequence>
<evidence type="ECO:0000313" key="2">
    <source>
        <dbReference type="EMBL" id="MCB4807354.1"/>
    </source>
</evidence>
<comment type="caution">
    <text evidence="2">The sequence shown here is derived from an EMBL/GenBank/DDBJ whole genome shotgun (WGS) entry which is preliminary data.</text>
</comment>
<keyword evidence="1" id="KW-0472">Membrane</keyword>
<evidence type="ECO:0000313" key="3">
    <source>
        <dbReference type="Proteomes" id="UP001139286"/>
    </source>
</evidence>
<proteinExistence type="predicted"/>
<feature type="transmembrane region" description="Helical" evidence="1">
    <location>
        <begin position="16"/>
        <end position="43"/>
    </location>
</feature>
<keyword evidence="3" id="KW-1185">Reference proteome</keyword>
<feature type="transmembrane region" description="Helical" evidence="1">
    <location>
        <begin position="138"/>
        <end position="158"/>
    </location>
</feature>
<dbReference type="Proteomes" id="UP001139286">
    <property type="component" value="Unassembled WGS sequence"/>
</dbReference>
<accession>A0A9X1I6M9</accession>
<reference evidence="2" key="1">
    <citation type="submission" date="2021-10" db="EMBL/GenBank/DDBJ databases">
        <title>Tamlana sargassums sp. nov., and Tamlana laminarinivorans sp. nov., two new bacteria isolated from the brown alga.</title>
        <authorList>
            <person name="Li J."/>
        </authorList>
    </citation>
    <scope>NUCLEOTIDE SEQUENCE</scope>
    <source>
        <strain evidence="2">62-3</strain>
    </source>
</reference>
<keyword evidence="1" id="KW-1133">Transmembrane helix</keyword>
<feature type="transmembrane region" description="Helical" evidence="1">
    <location>
        <begin position="93"/>
        <end position="118"/>
    </location>
</feature>
<gene>
    <name evidence="2" type="ORF">LG651_03755</name>
</gene>
<dbReference type="AlphaFoldDB" id="A0A9X1I6M9"/>
<dbReference type="EMBL" id="JAJAPX010000001">
    <property type="protein sequence ID" value="MCB4807354.1"/>
    <property type="molecule type" value="Genomic_DNA"/>
</dbReference>
<organism evidence="2 3">
    <name type="scientific">Neotamlana sargassicola</name>
    <dbReference type="NCBI Taxonomy" id="2883125"/>
    <lineage>
        <taxon>Bacteria</taxon>
        <taxon>Pseudomonadati</taxon>
        <taxon>Bacteroidota</taxon>
        <taxon>Flavobacteriia</taxon>
        <taxon>Flavobacteriales</taxon>
        <taxon>Flavobacteriaceae</taxon>
        <taxon>Neotamlana</taxon>
    </lineage>
</organism>
<feature type="transmembrane region" description="Helical" evidence="1">
    <location>
        <begin position="63"/>
        <end position="81"/>
    </location>
</feature>
<dbReference type="RefSeq" id="WP_226694807.1">
    <property type="nucleotide sequence ID" value="NZ_JAJAPX010000001.1"/>
</dbReference>